<dbReference type="InterPro" id="IPR000836">
    <property type="entry name" value="PRTase_dom"/>
</dbReference>
<dbReference type="Gene3D" id="3.40.50.2020">
    <property type="match status" value="1"/>
</dbReference>
<evidence type="ECO:0000313" key="4">
    <source>
        <dbReference type="Proteomes" id="UP000241762"/>
    </source>
</evidence>
<dbReference type="CDD" id="cd06223">
    <property type="entry name" value="PRTases_typeI"/>
    <property type="match status" value="1"/>
</dbReference>
<protein>
    <submittedName>
        <fullName evidence="3">Competence protein F</fullName>
    </submittedName>
</protein>
<dbReference type="PANTHER" id="PTHR47505:SF1">
    <property type="entry name" value="DNA UTILIZATION PROTEIN YHGH"/>
    <property type="match status" value="1"/>
</dbReference>
<evidence type="ECO:0000259" key="2">
    <source>
        <dbReference type="Pfam" id="PF18912"/>
    </source>
</evidence>
<evidence type="ECO:0000313" key="3">
    <source>
        <dbReference type="EMBL" id="AVP87657.1"/>
    </source>
</evidence>
<dbReference type="InterPro" id="IPR051910">
    <property type="entry name" value="ComF/GntX_DNA_util-trans"/>
</dbReference>
<evidence type="ECO:0000256" key="1">
    <source>
        <dbReference type="ARBA" id="ARBA00008007"/>
    </source>
</evidence>
<dbReference type="AlphaFoldDB" id="A0A2P1P8S6"/>
<dbReference type="EMBL" id="CP027845">
    <property type="protein sequence ID" value="AVP87657.1"/>
    <property type="molecule type" value="Genomic_DNA"/>
</dbReference>
<dbReference type="KEGG" id="ptc:phytr_7170"/>
<reference evidence="3 4" key="1">
    <citation type="submission" date="2018-03" db="EMBL/GenBank/DDBJ databases">
        <title>A gene transfer event suggests a long-term partnership between eustigmatophyte algae and a novel lineage of endosymbiotic bacteria.</title>
        <authorList>
            <person name="Yurchenko T."/>
            <person name="Sevcikova T."/>
            <person name="Pribyl P."/>
            <person name="El Karkouri K."/>
            <person name="Klimes V."/>
            <person name="Amaral R."/>
            <person name="Zbrankova V."/>
            <person name="Kim E."/>
            <person name="Raoult D."/>
            <person name="Santos L.M.A."/>
            <person name="Elias M."/>
        </authorList>
    </citation>
    <scope>NUCLEOTIDE SEQUENCE [LARGE SCALE GENOMIC DNA]</scope>
    <source>
        <strain evidence="3">CCALA 838</strain>
    </source>
</reference>
<accession>A0A2P1P8S6</accession>
<comment type="similarity">
    <text evidence="1">Belongs to the ComF/GntX family.</text>
</comment>
<sequence>MPSLIYSLLFMGAIKSLAVSTLEYFFPNLCPCCDKSVVDLDAVCTNCWSKLNFISAPFCKTCGRQLPYVVEEESSCLACIKDPPEYDVARFSFQFDRNSKKLIHYFKYYDKTRLASVFARILYNMYGKLIDEYDVLIPVPMHRFKRMLRFYNQSLVLAQQLSKISGKKVLPDVLNKVRWTKSQAMLSQKERKQNVNGSFDIDYPEKIQGKKVILIDDVSTTRSTVNACAKELRAYAAKVFVLCIAAT</sequence>
<dbReference type="SUPFAM" id="SSF53271">
    <property type="entry name" value="PRTase-like"/>
    <property type="match status" value="1"/>
</dbReference>
<proteinExistence type="inferred from homology"/>
<gene>
    <name evidence="3" type="ORF">phytr_7170</name>
</gene>
<dbReference type="InterPro" id="IPR029057">
    <property type="entry name" value="PRTase-like"/>
</dbReference>
<dbReference type="PANTHER" id="PTHR47505">
    <property type="entry name" value="DNA UTILIZATION PROTEIN YHGH"/>
    <property type="match status" value="1"/>
</dbReference>
<dbReference type="InterPro" id="IPR044005">
    <property type="entry name" value="DZR_2"/>
</dbReference>
<organism evidence="3 4">
    <name type="scientific">Candidatus Phycorickettsia trachydisci</name>
    <dbReference type="NCBI Taxonomy" id="2115978"/>
    <lineage>
        <taxon>Bacteria</taxon>
        <taxon>Pseudomonadati</taxon>
        <taxon>Pseudomonadota</taxon>
        <taxon>Alphaproteobacteria</taxon>
        <taxon>Rickettsiales</taxon>
        <taxon>Rickettsiaceae</taxon>
        <taxon>Candidatus Phycorickettsia</taxon>
    </lineage>
</organism>
<feature type="domain" description="Double zinc ribbon" evidence="2">
    <location>
        <begin position="22"/>
        <end position="79"/>
    </location>
</feature>
<keyword evidence="4" id="KW-1185">Reference proteome</keyword>
<dbReference type="Proteomes" id="UP000241762">
    <property type="component" value="Chromosome"/>
</dbReference>
<dbReference type="Pfam" id="PF18912">
    <property type="entry name" value="DZR_2"/>
    <property type="match status" value="1"/>
</dbReference>
<name>A0A2P1P8S6_9RICK</name>